<evidence type="ECO:0000313" key="6">
    <source>
        <dbReference type="Proteomes" id="UP000694390"/>
    </source>
</evidence>
<dbReference type="PROSITE" id="PS51257">
    <property type="entry name" value="PROKAR_LIPOPROTEIN"/>
    <property type="match status" value="1"/>
</dbReference>
<dbReference type="InterPro" id="IPR042836">
    <property type="entry name" value="SIG15"/>
</dbReference>
<evidence type="ECO:0000256" key="3">
    <source>
        <dbReference type="SAM" id="SignalP"/>
    </source>
</evidence>
<dbReference type="PROSITE" id="PS50835">
    <property type="entry name" value="IG_LIKE"/>
    <property type="match status" value="2"/>
</dbReference>
<keyword evidence="3" id="KW-0732">Signal</keyword>
<dbReference type="GO" id="GO:0005886">
    <property type="term" value="C:plasma membrane"/>
    <property type="evidence" value="ECO:0007669"/>
    <property type="project" value="TreeGrafter"/>
</dbReference>
<dbReference type="InterPro" id="IPR007110">
    <property type="entry name" value="Ig-like_dom"/>
</dbReference>
<keyword evidence="6" id="KW-1185">Reference proteome</keyword>
<dbReference type="OrthoDB" id="10012075at2759"/>
<dbReference type="InterPro" id="IPR003598">
    <property type="entry name" value="Ig_sub2"/>
</dbReference>
<dbReference type="Ensembl" id="ENSGEVT00005021297.1">
    <property type="protein sequence ID" value="ENSGEVP00005020281.1"/>
    <property type="gene ID" value="ENSGEVG00005014388.1"/>
</dbReference>
<feature type="region of interest" description="Disordered" evidence="1">
    <location>
        <begin position="358"/>
        <end position="402"/>
    </location>
</feature>
<dbReference type="Gene3D" id="2.60.40.10">
    <property type="entry name" value="Immunoglobulins"/>
    <property type="match status" value="2"/>
</dbReference>
<protein>
    <recommendedName>
        <fullName evidence="4">Ig-like domain-containing protein</fullName>
    </recommendedName>
</protein>
<feature type="signal peptide" evidence="3">
    <location>
        <begin position="1"/>
        <end position="17"/>
    </location>
</feature>
<dbReference type="GO" id="GO:0032956">
    <property type="term" value="P:regulation of actin cytoskeleton organization"/>
    <property type="evidence" value="ECO:0007669"/>
    <property type="project" value="TreeGrafter"/>
</dbReference>
<dbReference type="Proteomes" id="UP000694390">
    <property type="component" value="Chromosome 6"/>
</dbReference>
<evidence type="ECO:0000256" key="2">
    <source>
        <dbReference type="SAM" id="Phobius"/>
    </source>
</evidence>
<dbReference type="SMART" id="SM00409">
    <property type="entry name" value="IG"/>
    <property type="match status" value="2"/>
</dbReference>
<proteinExistence type="predicted"/>
<organism evidence="5 6">
    <name type="scientific">Gopherus evgoodei</name>
    <name type="common">Goodes thornscrub tortoise</name>
    <dbReference type="NCBI Taxonomy" id="1825980"/>
    <lineage>
        <taxon>Eukaryota</taxon>
        <taxon>Metazoa</taxon>
        <taxon>Chordata</taxon>
        <taxon>Craniata</taxon>
        <taxon>Vertebrata</taxon>
        <taxon>Euteleostomi</taxon>
        <taxon>Archelosauria</taxon>
        <taxon>Testudinata</taxon>
        <taxon>Testudines</taxon>
        <taxon>Cryptodira</taxon>
        <taxon>Durocryptodira</taxon>
        <taxon>Testudinoidea</taxon>
        <taxon>Testudinidae</taxon>
        <taxon>Gopherus</taxon>
    </lineage>
</organism>
<sequence length="402" mass="43868">MLIRSCSFCCFVPSVCCLTCCFLSISVLSLLLTSCWSVPDMGWVQSFLPTERHSRCVKTAKNPCNTVHIPPHLPSMSLGGMLRGGWARPSWDMYVPPQITGLRGDSIVLPCNFTHPEPNYRGDIQVIWKPDIFQCLVSNSSTKTRSFDNCTTGQGPSGRYRLAGDPRRHNVSLHITGLRYEDSKGYRCRVVLRQNPTWAYENKMAIMLNVEARPSILNLTLLPGPLPVRVACTAEGNPVPNITWLGPAGSEVGQLQNTTGSQYQTTQVLSVSQIGTYTCRVENVHGQAERSVLVGPTGPPLLLIILLPAALLLLAGLLLLVLCCRRKGRGVVHPGQPPQRARARAGVVWSGCSEGLSSAPHPRAPSKAGHAAVKPSLRPTVRCPRRATPLSPSPEHRTRRAL</sequence>
<dbReference type="AlphaFoldDB" id="A0A8C4Y5C1"/>
<dbReference type="GeneTree" id="ENSGT01060000248852"/>
<dbReference type="GO" id="GO:2001204">
    <property type="term" value="P:regulation of osteoclast development"/>
    <property type="evidence" value="ECO:0007669"/>
    <property type="project" value="TreeGrafter"/>
</dbReference>
<reference evidence="5" key="2">
    <citation type="submission" date="2025-08" db="UniProtKB">
        <authorList>
            <consortium name="Ensembl"/>
        </authorList>
    </citation>
    <scope>IDENTIFICATION</scope>
</reference>
<reference evidence="5" key="3">
    <citation type="submission" date="2025-09" db="UniProtKB">
        <authorList>
            <consortium name="Ensembl"/>
        </authorList>
    </citation>
    <scope>IDENTIFICATION</scope>
</reference>
<evidence type="ECO:0000259" key="4">
    <source>
        <dbReference type="PROSITE" id="PS50835"/>
    </source>
</evidence>
<keyword evidence="2" id="KW-0472">Membrane</keyword>
<dbReference type="InterPro" id="IPR036179">
    <property type="entry name" value="Ig-like_dom_sf"/>
</dbReference>
<dbReference type="Pfam" id="PF07686">
    <property type="entry name" value="V-set"/>
    <property type="match status" value="1"/>
</dbReference>
<dbReference type="InterPro" id="IPR003599">
    <property type="entry name" value="Ig_sub"/>
</dbReference>
<dbReference type="PANTHER" id="PTHR46942:SF1">
    <property type="entry name" value="SIALIC ACID-BINDING IG-LIKE LECTIN 15"/>
    <property type="match status" value="1"/>
</dbReference>
<keyword evidence="2" id="KW-1133">Transmembrane helix</keyword>
<name>A0A8C4Y5C1_9SAUR</name>
<keyword evidence="2" id="KW-0812">Transmembrane</keyword>
<feature type="domain" description="Ig-like" evidence="4">
    <location>
        <begin position="214"/>
        <end position="295"/>
    </location>
</feature>
<reference evidence="5" key="1">
    <citation type="submission" date="2019-06" db="EMBL/GenBank/DDBJ databases">
        <title>G10K-VGP Goodes thornscrub tortoise genome, primary haplotype.</title>
        <authorList>
            <person name="Murphy B."/>
            <person name="Edwards T."/>
            <person name="Rhie A."/>
            <person name="Koren S."/>
            <person name="Phillippy A."/>
            <person name="Fedrigo O."/>
            <person name="Haase B."/>
            <person name="Mountcastle J."/>
            <person name="Lewin H."/>
            <person name="Damas J."/>
            <person name="Howe K."/>
            <person name="Formenti G."/>
            <person name="Myers G."/>
            <person name="Durbin R."/>
            <person name="Jarvis E.D."/>
        </authorList>
    </citation>
    <scope>NUCLEOTIDE SEQUENCE [LARGE SCALE GENOMIC DNA]</scope>
</reference>
<dbReference type="SMART" id="SM00408">
    <property type="entry name" value="IGc2"/>
    <property type="match status" value="2"/>
</dbReference>
<feature type="domain" description="Ig-like" evidence="4">
    <location>
        <begin position="89"/>
        <end position="190"/>
    </location>
</feature>
<feature type="chain" id="PRO_5034945095" description="Ig-like domain-containing protein" evidence="3">
    <location>
        <begin position="18"/>
        <end position="402"/>
    </location>
</feature>
<dbReference type="Pfam" id="PF13895">
    <property type="entry name" value="Ig_2"/>
    <property type="match status" value="1"/>
</dbReference>
<dbReference type="InterPro" id="IPR013106">
    <property type="entry name" value="Ig_V-set"/>
</dbReference>
<dbReference type="InterPro" id="IPR013783">
    <property type="entry name" value="Ig-like_fold"/>
</dbReference>
<dbReference type="SUPFAM" id="SSF48726">
    <property type="entry name" value="Immunoglobulin"/>
    <property type="match status" value="2"/>
</dbReference>
<feature type="transmembrane region" description="Helical" evidence="2">
    <location>
        <begin position="301"/>
        <end position="323"/>
    </location>
</feature>
<evidence type="ECO:0000313" key="5">
    <source>
        <dbReference type="Ensembl" id="ENSGEVP00005020281.1"/>
    </source>
</evidence>
<accession>A0A8C4Y5C1</accession>
<dbReference type="GO" id="GO:0045124">
    <property type="term" value="P:regulation of bone resorption"/>
    <property type="evidence" value="ECO:0007669"/>
    <property type="project" value="TreeGrafter"/>
</dbReference>
<dbReference type="PANTHER" id="PTHR46942">
    <property type="entry name" value="SIALIC ACID-BINDING IG-LIKE LECTIN 15"/>
    <property type="match status" value="1"/>
</dbReference>
<evidence type="ECO:0000256" key="1">
    <source>
        <dbReference type="SAM" id="MobiDB-lite"/>
    </source>
</evidence>